<feature type="region of interest" description="Disordered" evidence="1">
    <location>
        <begin position="585"/>
        <end position="618"/>
    </location>
</feature>
<protein>
    <submittedName>
        <fullName evidence="2">Bromodomain transcription factor, putative isoform 1</fullName>
    </submittedName>
</protein>
<dbReference type="AlphaFoldDB" id="A0A6A2ZI50"/>
<feature type="compositionally biased region" description="Polar residues" evidence="1">
    <location>
        <begin position="556"/>
        <end position="573"/>
    </location>
</feature>
<dbReference type="PANTHER" id="PTHR31680">
    <property type="entry name" value="LONGIFOLIA PROTEIN"/>
    <property type="match status" value="1"/>
</dbReference>
<comment type="caution">
    <text evidence="2">The sequence shown here is derived from an EMBL/GenBank/DDBJ whole genome shotgun (WGS) entry which is preliminary data.</text>
</comment>
<accession>A0A6A2ZI50</accession>
<name>A0A6A2ZI50_HIBSY</name>
<reference evidence="2" key="1">
    <citation type="submission" date="2019-09" db="EMBL/GenBank/DDBJ databases">
        <title>Draft genome information of white flower Hibiscus syriacus.</title>
        <authorList>
            <person name="Kim Y.-M."/>
        </authorList>
    </citation>
    <scope>NUCLEOTIDE SEQUENCE [LARGE SCALE GENOMIC DNA]</scope>
    <source>
        <strain evidence="2">YM2019G1</strain>
    </source>
</reference>
<feature type="compositionally biased region" description="Polar residues" evidence="1">
    <location>
        <begin position="264"/>
        <end position="276"/>
    </location>
</feature>
<dbReference type="PANTHER" id="PTHR31680:SF15">
    <property type="entry name" value="PROTEIN LONGIFOLIA 2"/>
    <property type="match status" value="1"/>
</dbReference>
<feature type="region of interest" description="Disordered" evidence="1">
    <location>
        <begin position="501"/>
        <end position="573"/>
    </location>
</feature>
<gene>
    <name evidence="2" type="ORF">F3Y22_tig00110889pilonHSYRG00137</name>
</gene>
<feature type="compositionally biased region" description="Basic and acidic residues" evidence="1">
    <location>
        <begin position="540"/>
        <end position="555"/>
    </location>
</feature>
<feature type="region of interest" description="Disordered" evidence="1">
    <location>
        <begin position="448"/>
        <end position="486"/>
    </location>
</feature>
<dbReference type="EMBL" id="VEPZ02001148">
    <property type="protein sequence ID" value="KAE8691578.1"/>
    <property type="molecule type" value="Genomic_DNA"/>
</dbReference>
<proteinExistence type="predicted"/>
<evidence type="ECO:0000313" key="2">
    <source>
        <dbReference type="EMBL" id="KAE8691578.1"/>
    </source>
</evidence>
<feature type="region of interest" description="Disordered" evidence="1">
    <location>
        <begin position="264"/>
        <end position="321"/>
    </location>
</feature>
<keyword evidence="3" id="KW-1185">Reference proteome</keyword>
<dbReference type="Proteomes" id="UP000436088">
    <property type="component" value="Unassembled WGS sequence"/>
</dbReference>
<evidence type="ECO:0000313" key="3">
    <source>
        <dbReference type="Proteomes" id="UP000436088"/>
    </source>
</evidence>
<evidence type="ECO:0000256" key="1">
    <source>
        <dbReference type="SAM" id="MobiDB-lite"/>
    </source>
</evidence>
<feature type="region of interest" description="Disordered" evidence="1">
    <location>
        <begin position="40"/>
        <end position="89"/>
    </location>
</feature>
<sequence>MSAKFVYSLSDERPDLQKQIGCMNGLFQLFDRHHFLGGRRIDSPNHKRLPPPASQVDRSSSTSQAVFPETSRPEISNCQSNASLHSRQHSVGLRNVVKDSIYGENGGLSMKTAAKVEAGHHRSYTYADSPRPLQSPKPAMSNERTPREDARRFSYDERGSQDALNIKIKDLPRLSLDSRESSIKGSMDCMKSNSILGEQQKSSQQKEPGSYNGQSSIVAKLMGLEPLSSPMLTNGNQSRPINTSEDLKDDPLSYSSRLYENKKNWISGSPRSSKTEPSPPHLTITSSKKSAATECPIEPAPRKQHDGSKGQPSVLKCRETPTKAPNTALTIYGEIEKRLEELEFKKSGKDLRALKQILEAMQKHKHILETREEGQASNFVSHTNSIIGVSSEAPNLRKLRSSNAVSTTVKGISSPTRLKSPISVVKPVKTVENASSCTSPVRRLRKLRLTTPADNRNGTVDKRSYKDLTPRHNHPREPSSRLHLMDKENACLKQQKKRLELERQSYCTSPAPDRGRSRRQPSRLQSEPGLPHRKPRKPQQRRDDQSSDISNDMRDSTQQGDASSMRTESNMSAASYGDIEVTSAYRSQKHENRQNNTTARSGKGYSTAEPPRLIPEQPSPVSVLDVTFYGDESPSPVKKKTNAFKDYEGLIPDEADWSPTGLGFETDYRKAESIRHLVQKVVNLDSNRERSIINEIAPVCNSPNADRQYVVEILLASGLLNELDSGFMAYDHNPLEHPINRDVFVSLEKNKASIRLLDGMHSGRKIKRILHAVALTSGDPTKKTAACKRLMFRNGKKTNCTNISLDDDDGSSNVLWGELTVGSKEWTENRSEIPCVVLDVERLIFKDLICEVISGEAAANTQVHPGEHCRRLFSK</sequence>
<feature type="compositionally biased region" description="Basic and acidic residues" evidence="1">
    <location>
        <begin position="459"/>
        <end position="486"/>
    </location>
</feature>
<feature type="region of interest" description="Disordered" evidence="1">
    <location>
        <begin position="124"/>
        <end position="151"/>
    </location>
</feature>
<feature type="compositionally biased region" description="Polar residues" evidence="1">
    <location>
        <begin position="73"/>
        <end position="85"/>
    </location>
</feature>
<organism evidence="2 3">
    <name type="scientific">Hibiscus syriacus</name>
    <name type="common">Rose of Sharon</name>
    <dbReference type="NCBI Taxonomy" id="106335"/>
    <lineage>
        <taxon>Eukaryota</taxon>
        <taxon>Viridiplantae</taxon>
        <taxon>Streptophyta</taxon>
        <taxon>Embryophyta</taxon>
        <taxon>Tracheophyta</taxon>
        <taxon>Spermatophyta</taxon>
        <taxon>Magnoliopsida</taxon>
        <taxon>eudicotyledons</taxon>
        <taxon>Gunneridae</taxon>
        <taxon>Pentapetalae</taxon>
        <taxon>rosids</taxon>
        <taxon>malvids</taxon>
        <taxon>Malvales</taxon>
        <taxon>Malvaceae</taxon>
        <taxon>Malvoideae</taxon>
        <taxon>Hibiscus</taxon>
    </lineage>
</organism>
<feature type="compositionally biased region" description="Polar residues" evidence="1">
    <location>
        <begin position="56"/>
        <end position="65"/>
    </location>
</feature>
<dbReference type="InterPro" id="IPR033334">
    <property type="entry name" value="LNG1/2"/>
</dbReference>
<feature type="compositionally biased region" description="Polar residues" evidence="1">
    <location>
        <begin position="230"/>
        <end position="244"/>
    </location>
</feature>
<dbReference type="GO" id="GO:0051513">
    <property type="term" value="P:regulation of monopolar cell growth"/>
    <property type="evidence" value="ECO:0007669"/>
    <property type="project" value="InterPro"/>
</dbReference>
<feature type="region of interest" description="Disordered" evidence="1">
    <location>
        <begin position="228"/>
        <end position="252"/>
    </location>
</feature>